<dbReference type="GO" id="GO:0008977">
    <property type="term" value="F:prephenate dehydrogenase (NAD+) activity"/>
    <property type="evidence" value="ECO:0007669"/>
    <property type="project" value="InterPro"/>
</dbReference>
<dbReference type="InterPro" id="IPR046825">
    <property type="entry name" value="PDH_C"/>
</dbReference>
<dbReference type="GO" id="GO:0004665">
    <property type="term" value="F:prephenate dehydrogenase (NADP+) activity"/>
    <property type="evidence" value="ECO:0007669"/>
    <property type="project" value="InterPro"/>
</dbReference>
<dbReference type="Pfam" id="PF20463">
    <property type="entry name" value="PDH_C"/>
    <property type="match status" value="1"/>
</dbReference>
<feature type="domain" description="Prephenate/arogenate dehydrogenase" evidence="2">
    <location>
        <begin position="16"/>
        <end position="299"/>
    </location>
</feature>
<dbReference type="Pfam" id="PF02153">
    <property type="entry name" value="PDH_N"/>
    <property type="match status" value="1"/>
</dbReference>
<comment type="caution">
    <text evidence="3">The sequence shown here is derived from an EMBL/GenBank/DDBJ whole genome shotgun (WGS) entry which is preliminary data.</text>
</comment>
<evidence type="ECO:0000259" key="2">
    <source>
        <dbReference type="PROSITE" id="PS51176"/>
    </source>
</evidence>
<protein>
    <submittedName>
        <fullName evidence="3">Prephenate dehydrogenase</fullName>
    </submittedName>
</protein>
<dbReference type="PROSITE" id="PS51176">
    <property type="entry name" value="PDH_ADH"/>
    <property type="match status" value="1"/>
</dbReference>
<dbReference type="InterPro" id="IPR008927">
    <property type="entry name" value="6-PGluconate_DH-like_C_sf"/>
</dbReference>
<dbReference type="AlphaFoldDB" id="A0A7W5H5L5"/>
<sequence>MNTSAPHTDFSEASIRTIAVVGLGLLGGSVAKAVRGQSGDAAVRVIGCARRAETREFAVKHGFVDDVTDDPVEAAAQADLVLIATPVDRIADYVINIAAKCPQVLMTDVGSTKFRIVEAVKAAPEAAARFVAAHPIAGSEKTGLQHACGDLFQDKPIVITASGDESPGAIEAVTRFWESTGGRVVHLTPRRHDDLLAISSHMPHLMSSLVANQLPGEAIPMVGTGWLDTTRIAAGDEGLWTAIVSENRDAILSALEQTAGNLGDLIDVIRSRDDESLTGFLREAREKREAARPTRLPTP</sequence>
<dbReference type="EMBL" id="JACHXU010000005">
    <property type="protein sequence ID" value="MBB3205971.1"/>
    <property type="molecule type" value="Genomic_DNA"/>
</dbReference>
<dbReference type="PANTHER" id="PTHR21363">
    <property type="entry name" value="PREPHENATE DEHYDROGENASE"/>
    <property type="match status" value="1"/>
</dbReference>
<dbReference type="PANTHER" id="PTHR21363:SF0">
    <property type="entry name" value="PREPHENATE DEHYDROGENASE [NADP(+)]"/>
    <property type="match status" value="1"/>
</dbReference>
<dbReference type="InterPro" id="IPR003099">
    <property type="entry name" value="Prephen_DH"/>
</dbReference>
<evidence type="ECO:0000313" key="3">
    <source>
        <dbReference type="EMBL" id="MBB3205971.1"/>
    </source>
</evidence>
<accession>A0A7W5H5L5</accession>
<dbReference type="InterPro" id="IPR050812">
    <property type="entry name" value="Preph/Arog_dehydrog"/>
</dbReference>
<organism evidence="3 4">
    <name type="scientific">Aporhodopirellula rubra</name>
    <dbReference type="NCBI Taxonomy" id="980271"/>
    <lineage>
        <taxon>Bacteria</taxon>
        <taxon>Pseudomonadati</taxon>
        <taxon>Planctomycetota</taxon>
        <taxon>Planctomycetia</taxon>
        <taxon>Pirellulales</taxon>
        <taxon>Pirellulaceae</taxon>
        <taxon>Aporhodopirellula</taxon>
    </lineage>
</organism>
<dbReference type="Gene3D" id="1.10.3660.10">
    <property type="entry name" value="6-phosphogluconate dehydrogenase C-terminal like domain"/>
    <property type="match status" value="1"/>
</dbReference>
<dbReference type="GO" id="GO:0070403">
    <property type="term" value="F:NAD+ binding"/>
    <property type="evidence" value="ECO:0007669"/>
    <property type="project" value="InterPro"/>
</dbReference>
<keyword evidence="1" id="KW-0560">Oxidoreductase</keyword>
<proteinExistence type="predicted"/>
<dbReference type="InterPro" id="IPR046826">
    <property type="entry name" value="PDH_N"/>
</dbReference>
<dbReference type="FunFam" id="3.40.50.720:FF:000208">
    <property type="entry name" value="Prephenate dehydrogenase"/>
    <property type="match status" value="1"/>
</dbReference>
<dbReference type="SUPFAM" id="SSF51735">
    <property type="entry name" value="NAD(P)-binding Rossmann-fold domains"/>
    <property type="match status" value="1"/>
</dbReference>
<name>A0A7W5H5L5_9BACT</name>
<dbReference type="RefSeq" id="WP_184304100.1">
    <property type="nucleotide sequence ID" value="NZ_JACHXU010000005.1"/>
</dbReference>
<dbReference type="Gene3D" id="3.40.50.720">
    <property type="entry name" value="NAD(P)-binding Rossmann-like Domain"/>
    <property type="match status" value="1"/>
</dbReference>
<dbReference type="GO" id="GO:0006571">
    <property type="term" value="P:tyrosine biosynthetic process"/>
    <property type="evidence" value="ECO:0007669"/>
    <property type="project" value="InterPro"/>
</dbReference>
<gene>
    <name evidence="3" type="ORF">FHS27_001779</name>
</gene>
<reference evidence="3 4" key="1">
    <citation type="submission" date="2020-08" db="EMBL/GenBank/DDBJ databases">
        <title>Genomic Encyclopedia of Type Strains, Phase III (KMG-III): the genomes of soil and plant-associated and newly described type strains.</title>
        <authorList>
            <person name="Whitman W."/>
        </authorList>
    </citation>
    <scope>NUCLEOTIDE SEQUENCE [LARGE SCALE GENOMIC DNA]</scope>
    <source>
        <strain evidence="3 4">CECT 8075</strain>
    </source>
</reference>
<dbReference type="SUPFAM" id="SSF48179">
    <property type="entry name" value="6-phosphogluconate dehydrogenase C-terminal domain-like"/>
    <property type="match status" value="1"/>
</dbReference>
<evidence type="ECO:0000313" key="4">
    <source>
        <dbReference type="Proteomes" id="UP000536179"/>
    </source>
</evidence>
<dbReference type="InterPro" id="IPR036291">
    <property type="entry name" value="NAD(P)-bd_dom_sf"/>
</dbReference>
<dbReference type="Proteomes" id="UP000536179">
    <property type="component" value="Unassembled WGS sequence"/>
</dbReference>
<evidence type="ECO:0000256" key="1">
    <source>
        <dbReference type="ARBA" id="ARBA00023002"/>
    </source>
</evidence>
<keyword evidence="4" id="KW-1185">Reference proteome</keyword>